<dbReference type="GeneID" id="97233753"/>
<dbReference type="STRING" id="38300.SPRI_5192"/>
<feature type="region of interest" description="Disordered" evidence="1">
    <location>
        <begin position="47"/>
        <end position="90"/>
    </location>
</feature>
<accession>A0A0M5IRB6</accession>
<organism evidence="3">
    <name type="scientific">Streptomyces pristinaespiralis</name>
    <dbReference type="NCBI Taxonomy" id="38300"/>
    <lineage>
        <taxon>Bacteria</taxon>
        <taxon>Bacillati</taxon>
        <taxon>Actinomycetota</taxon>
        <taxon>Actinomycetes</taxon>
        <taxon>Kitasatosporales</taxon>
        <taxon>Streptomycetaceae</taxon>
        <taxon>Streptomyces</taxon>
    </lineage>
</organism>
<dbReference type="InterPro" id="IPR000157">
    <property type="entry name" value="TIR_dom"/>
</dbReference>
<sequence>MPDQGGERAAGSDALTAVIGALNGAGEDLDAVSLAELLWLSARMPRRAGAAPGGGSGGADPATSDDLRERLPDWDGEGRPVYQSAEDGEGATLAAREVTVPRASALPDARQLASALRPLGRPWRNGRSQQLDVDATVSDYARSGELVPAFRPGPERWFDLTVVVDRSPTMAVWDATVDELLKVLATSGVFRTLRTAGIDSGKGGEPLTGGPPPGRRRDGASTTGHSRRLLLVVSDCVSGGDAVWDLLRRSSAVTPTVLVNPLPPQIWRQSGLDLPAVRVSPPPTAGSPNVRLRYLVPPLLDTLPDTLRGRRHTWVPVPVVALSPHSVARWTRMLMRGDPAGCQAVLVPEPGIIPRPPAPRCAPPDGGQLVEAFLHSASSPALRLAVLCSPFPGLNTALIHLIRQELVPEATSADVAEVVVSGLFSISEGPAGGSGPLLRFRDGVRERLTARLGARDARRTRDAVSRFIAAHTSAAGHFAALVPAAGGRAAISSEAAPFADLSARTLAALGVTGDGPATSVADPADVVDAEDHLSPPAPVTPPAPAAWADRPQLRAAQTGGDRSDHRPYFFLSYAHTPRYAEGADPDMWVERLFRDLCGHVMAMTDLPAGAPAGFMDREIRSGEGWSERLGEVLATCRTFVPLYSPRYFASEMCGREWYAFAQRAVYHHARSGRPVEPIVPALWVPTPQEILPGPAERLQIDHRVFGERYATDGLYGLIKLRLFAEEYERAVYELAKRIVIVADTVQLPPGSAVDYRSVPSAFGGPGGMPGNLRLAVAAPTAVELPEGRSPFYYGATRGAWNPFRPVSQRAVADLVASIVFVSNRQVDTVPFDEVLAGPEEDAPSQGPLIVLVDPWAVRVPQLRAQLMALNRLHRPDVKVVIPWNPTDPQSADAGHDLSEELARTIPRLLHRNESPLSTMSRSSVLSIKALGRVVPAVVRDVYSAYHRHAQSPLDAARPALRDPADGS</sequence>
<proteinExistence type="predicted"/>
<dbReference type="InterPro" id="IPR047738">
    <property type="entry name" value="SAV_2336-like_N"/>
</dbReference>
<feature type="region of interest" description="Disordered" evidence="1">
    <location>
        <begin position="196"/>
        <end position="223"/>
    </location>
</feature>
<dbReference type="PATRIC" id="fig|38300.4.peg.5444"/>
<dbReference type="GO" id="GO:0007165">
    <property type="term" value="P:signal transduction"/>
    <property type="evidence" value="ECO:0007669"/>
    <property type="project" value="InterPro"/>
</dbReference>
<dbReference type="InterPro" id="IPR047603">
    <property type="entry name" value="FxsC_N"/>
</dbReference>
<evidence type="ECO:0000259" key="2">
    <source>
        <dbReference type="Pfam" id="PF13676"/>
    </source>
</evidence>
<dbReference type="NCBIfam" id="NF041121">
    <property type="entry name" value="SAV_2336_NTERM"/>
    <property type="match status" value="1"/>
</dbReference>
<feature type="compositionally biased region" description="Basic and acidic residues" evidence="1">
    <location>
        <begin position="65"/>
        <end position="78"/>
    </location>
</feature>
<protein>
    <submittedName>
        <fullName evidence="3">FxsC protein</fullName>
    </submittedName>
</protein>
<dbReference type="InterPro" id="IPR035897">
    <property type="entry name" value="Toll_tir_struct_dom_sf"/>
</dbReference>
<dbReference type="Gene3D" id="3.40.50.10140">
    <property type="entry name" value="Toll/interleukin-1 receptor homology (TIR) domain"/>
    <property type="match status" value="1"/>
</dbReference>
<evidence type="ECO:0000256" key="1">
    <source>
        <dbReference type="SAM" id="MobiDB-lite"/>
    </source>
</evidence>
<name>A0A0M5IRB6_STRPR</name>
<dbReference type="Proteomes" id="UP000060513">
    <property type="component" value="Chromosome"/>
</dbReference>
<dbReference type="NCBIfam" id="NF040588">
    <property type="entry name" value="FxsC_Nterm"/>
    <property type="match status" value="1"/>
</dbReference>
<dbReference type="OMA" id="ANETCGK"/>
<dbReference type="SUPFAM" id="SSF52200">
    <property type="entry name" value="Toll/Interleukin receptor TIR domain"/>
    <property type="match status" value="1"/>
</dbReference>
<dbReference type="EMBL" id="CP011340">
    <property type="protein sequence ID" value="ALC23498.1"/>
    <property type="molecule type" value="Genomic_DNA"/>
</dbReference>
<evidence type="ECO:0000313" key="4">
    <source>
        <dbReference type="Proteomes" id="UP000060513"/>
    </source>
</evidence>
<feature type="compositionally biased region" description="Pro residues" evidence="1">
    <location>
        <begin position="535"/>
        <end position="544"/>
    </location>
</feature>
<feature type="domain" description="TIR" evidence="2">
    <location>
        <begin position="569"/>
        <end position="684"/>
    </location>
</feature>
<dbReference type="NCBIfam" id="TIGR04276">
    <property type="entry name" value="FxsC_Cterm"/>
    <property type="match status" value="1"/>
</dbReference>
<feature type="region of interest" description="Disordered" evidence="1">
    <location>
        <begin position="535"/>
        <end position="561"/>
    </location>
</feature>
<dbReference type="AlphaFoldDB" id="A0A0M5IRB6"/>
<dbReference type="KEGG" id="spri:SPRI_5192"/>
<dbReference type="Pfam" id="PF13676">
    <property type="entry name" value="TIR_2"/>
    <property type="match status" value="1"/>
</dbReference>
<gene>
    <name evidence="3" type="ORF">SPRI_5192</name>
</gene>
<dbReference type="RefSeq" id="WP_005318299.1">
    <property type="nucleotide sequence ID" value="NZ_CP011340.1"/>
</dbReference>
<reference evidence="3 4" key="1">
    <citation type="submission" date="2015-08" db="EMBL/GenBank/DDBJ databases">
        <title>Genome sequence of the pristinamycin over-producing bacterium Streptomyces pristinaespiralis HCCB10218.</title>
        <authorList>
            <person name="Tian J."/>
            <person name="Yang J."/>
            <person name="Li L."/>
            <person name="Ruan L."/>
            <person name="Wei W."/>
            <person name="Zheng G."/>
            <person name="Wei Z."/>
            <person name="Yang S."/>
            <person name="Ge M."/>
            <person name="Jiang W."/>
            <person name="Lu Y."/>
        </authorList>
    </citation>
    <scope>NUCLEOTIDE SEQUENCE [LARGE SCALE GENOMIC DNA]</scope>
    <source>
        <strain evidence="3 4">HCCB 10218</strain>
    </source>
</reference>
<dbReference type="InterPro" id="IPR026367">
    <property type="entry name" value="FxsC_C"/>
</dbReference>
<evidence type="ECO:0000313" key="3">
    <source>
        <dbReference type="EMBL" id="ALC23498.1"/>
    </source>
</evidence>